<organism evidence="1 2">
    <name type="scientific">Pseudomonas corrugata</name>
    <dbReference type="NCBI Taxonomy" id="47879"/>
    <lineage>
        <taxon>Bacteria</taxon>
        <taxon>Pseudomonadati</taxon>
        <taxon>Pseudomonadota</taxon>
        <taxon>Gammaproteobacteria</taxon>
        <taxon>Pseudomonadales</taxon>
        <taxon>Pseudomonadaceae</taxon>
        <taxon>Pseudomonas</taxon>
    </lineage>
</organism>
<gene>
    <name evidence="1" type="ORF">ALQ77_00601</name>
</gene>
<name>A0A3M3EB35_9PSED</name>
<accession>A0A3M3EB35</accession>
<protein>
    <recommendedName>
        <fullName evidence="3">Pyrroloquinoline quinone biosynthesis protein PqqE</fullName>
    </recommendedName>
</protein>
<sequence length="110" mass="11721">MALSTLQDTSLAMEISGSTAFYAGLSTIQTGQNRVDQASSQIANNTIERAVTSQSSEVQVDRLRSVDRSQQSDLASNMVEMAQGKFQVQAGVNVAKASDEMLGTLIDTFA</sequence>
<evidence type="ECO:0000313" key="1">
    <source>
        <dbReference type="EMBL" id="RMM46751.1"/>
    </source>
</evidence>
<reference evidence="1 2" key="1">
    <citation type="submission" date="2018-08" db="EMBL/GenBank/DDBJ databases">
        <title>Recombination of ecologically and evolutionarily significant loci maintains genetic cohesion in the Pseudomonas syringae species complex.</title>
        <authorList>
            <person name="Dillon M."/>
            <person name="Thakur S."/>
            <person name="Almeida R.N.D."/>
            <person name="Weir B.S."/>
            <person name="Guttman D.S."/>
        </authorList>
    </citation>
    <scope>NUCLEOTIDE SEQUENCE [LARGE SCALE GENOMIC DNA]</scope>
    <source>
        <strain evidence="1 2">NCPPB2445</strain>
    </source>
</reference>
<comment type="caution">
    <text evidence="1">The sequence shown here is derived from an EMBL/GenBank/DDBJ whole genome shotgun (WGS) entry which is preliminary data.</text>
</comment>
<keyword evidence="2" id="KW-1185">Reference proteome</keyword>
<dbReference type="STRING" id="47879.AXG94_12875"/>
<dbReference type="AlphaFoldDB" id="A0A3M3EB35"/>
<dbReference type="Proteomes" id="UP000270661">
    <property type="component" value="Unassembled WGS sequence"/>
</dbReference>
<proteinExistence type="predicted"/>
<evidence type="ECO:0008006" key="3">
    <source>
        <dbReference type="Google" id="ProtNLM"/>
    </source>
</evidence>
<dbReference type="EMBL" id="RBOJ01000090">
    <property type="protein sequence ID" value="RMM46751.1"/>
    <property type="molecule type" value="Genomic_DNA"/>
</dbReference>
<evidence type="ECO:0000313" key="2">
    <source>
        <dbReference type="Proteomes" id="UP000270661"/>
    </source>
</evidence>